<evidence type="ECO:0000256" key="1">
    <source>
        <dbReference type="SAM" id="Phobius"/>
    </source>
</evidence>
<comment type="caution">
    <text evidence="2">The sequence shown here is derived from an EMBL/GenBank/DDBJ whole genome shotgun (WGS) entry which is preliminary data.</text>
</comment>
<dbReference type="RefSeq" id="WP_163394672.1">
    <property type="nucleotide sequence ID" value="NZ_BMKP01000005.1"/>
</dbReference>
<keyword evidence="1" id="KW-0812">Transmembrane</keyword>
<name>A0ABQ1UEW8_9FLAO</name>
<proteinExistence type="predicted"/>
<feature type="transmembrane region" description="Helical" evidence="1">
    <location>
        <begin position="101"/>
        <end position="120"/>
    </location>
</feature>
<keyword evidence="1" id="KW-0472">Membrane</keyword>
<feature type="transmembrane region" description="Helical" evidence="1">
    <location>
        <begin position="66"/>
        <end position="89"/>
    </location>
</feature>
<reference evidence="3" key="1">
    <citation type="journal article" date="2019" name="Int. J. Syst. Evol. Microbiol.">
        <title>The Global Catalogue of Microorganisms (GCM) 10K type strain sequencing project: providing services to taxonomists for standard genome sequencing and annotation.</title>
        <authorList>
            <consortium name="The Broad Institute Genomics Platform"/>
            <consortium name="The Broad Institute Genome Sequencing Center for Infectious Disease"/>
            <person name="Wu L."/>
            <person name="Ma J."/>
        </authorList>
    </citation>
    <scope>NUCLEOTIDE SEQUENCE [LARGE SCALE GENOMIC DNA]</scope>
    <source>
        <strain evidence="3">CGMCC 1.16060</strain>
    </source>
</reference>
<evidence type="ECO:0000313" key="2">
    <source>
        <dbReference type="EMBL" id="GGF14905.1"/>
    </source>
</evidence>
<accession>A0ABQ1UEW8</accession>
<protein>
    <submittedName>
        <fullName evidence="2">Uncharacterized protein</fullName>
    </submittedName>
</protein>
<gene>
    <name evidence="2" type="ORF">GCM10011518_25350</name>
</gene>
<sequence length="155" mass="17808">MNQSLENQFDEFDKPLIIRRKLLPWWIKTFCWIFMILGVCGAGTIIGSAFTENVNLSIYGFTSNTAYSATGVFIITIMIYKAFTAYSLWFEKNNAITIAKIDAILGIVICITAMFAIPFISENSNFDIRLELALLIPYYLKLNKIEYEWDNQESL</sequence>
<keyword evidence="3" id="KW-1185">Reference proteome</keyword>
<dbReference type="EMBL" id="BMKP01000005">
    <property type="protein sequence ID" value="GGF14905.1"/>
    <property type="molecule type" value="Genomic_DNA"/>
</dbReference>
<dbReference type="Proteomes" id="UP000655016">
    <property type="component" value="Unassembled WGS sequence"/>
</dbReference>
<keyword evidence="1" id="KW-1133">Transmembrane helix</keyword>
<organism evidence="2 3">
    <name type="scientific">Flavobacterium limi</name>
    <dbReference type="NCBI Taxonomy" id="2045105"/>
    <lineage>
        <taxon>Bacteria</taxon>
        <taxon>Pseudomonadati</taxon>
        <taxon>Bacteroidota</taxon>
        <taxon>Flavobacteriia</taxon>
        <taxon>Flavobacteriales</taxon>
        <taxon>Flavobacteriaceae</taxon>
        <taxon>Flavobacterium</taxon>
    </lineage>
</organism>
<evidence type="ECO:0000313" key="3">
    <source>
        <dbReference type="Proteomes" id="UP000655016"/>
    </source>
</evidence>
<feature type="transmembrane region" description="Helical" evidence="1">
    <location>
        <begin position="25"/>
        <end position="46"/>
    </location>
</feature>